<dbReference type="InterPro" id="IPR036188">
    <property type="entry name" value="FAD/NAD-bd_sf"/>
</dbReference>
<dbReference type="Gene3D" id="3.50.50.60">
    <property type="entry name" value="FAD/NAD(P)-binding domain"/>
    <property type="match status" value="1"/>
</dbReference>
<gene>
    <name evidence="2" type="ORF">FSARC_11640</name>
</gene>
<name>A0A8H4TE42_9HYPO</name>
<reference evidence="2" key="2">
    <citation type="submission" date="2020-05" db="EMBL/GenBank/DDBJ databases">
        <authorList>
            <person name="Kim H.-S."/>
            <person name="Proctor R.H."/>
            <person name="Brown D.W."/>
        </authorList>
    </citation>
    <scope>NUCLEOTIDE SEQUENCE</scope>
    <source>
        <strain evidence="2">NRRL 20472</strain>
    </source>
</reference>
<dbReference type="InterPro" id="IPR006076">
    <property type="entry name" value="FAD-dep_OxRdtase"/>
</dbReference>
<protein>
    <recommendedName>
        <fullName evidence="1">FAD dependent oxidoreductase domain-containing protein</fullName>
    </recommendedName>
</protein>
<dbReference type="PANTHER" id="PTHR13847">
    <property type="entry name" value="SARCOSINE DEHYDROGENASE-RELATED"/>
    <property type="match status" value="1"/>
</dbReference>
<proteinExistence type="predicted"/>
<dbReference type="OrthoDB" id="429143at2759"/>
<dbReference type="Proteomes" id="UP000622797">
    <property type="component" value="Unassembled WGS sequence"/>
</dbReference>
<dbReference type="Pfam" id="PF01266">
    <property type="entry name" value="DAO"/>
    <property type="match status" value="1"/>
</dbReference>
<feature type="domain" description="FAD dependent oxidoreductase" evidence="1">
    <location>
        <begin position="58"/>
        <end position="312"/>
    </location>
</feature>
<organism evidence="2 3">
    <name type="scientific">Fusarium sarcochroum</name>
    <dbReference type="NCBI Taxonomy" id="1208366"/>
    <lineage>
        <taxon>Eukaryota</taxon>
        <taxon>Fungi</taxon>
        <taxon>Dikarya</taxon>
        <taxon>Ascomycota</taxon>
        <taxon>Pezizomycotina</taxon>
        <taxon>Sordariomycetes</taxon>
        <taxon>Hypocreomycetidae</taxon>
        <taxon>Hypocreales</taxon>
        <taxon>Nectriaceae</taxon>
        <taxon>Fusarium</taxon>
        <taxon>Fusarium lateritium species complex</taxon>
    </lineage>
</organism>
<dbReference type="SUPFAM" id="SSF51905">
    <property type="entry name" value="FAD/NAD(P)-binding domain"/>
    <property type="match status" value="1"/>
</dbReference>
<dbReference type="AlphaFoldDB" id="A0A8H4TE42"/>
<dbReference type="Gene3D" id="3.30.9.10">
    <property type="entry name" value="D-Amino Acid Oxidase, subunit A, domain 2"/>
    <property type="match status" value="1"/>
</dbReference>
<sequence length="346" mass="38185">MDVEQFAVQIKAKDFPGFDNFTAPSPAKYDEGQSYWIKEYPVPHEETYSKAALPEEVDVVIIGSGITGASALYQLSKRAPELRAVRIEAPGICTGATGRNGGHLCRPEAYDIRRLTEVHGQEEAVRLRSLPPLNRNMLLKVIDELGIAEAVDLRLQGTTTVFGSAEEREGYTKDLEFARQSGMECEGGIWSPEETLKKLHITPEKAQYGAAHMARSGSIYPRKLVDQLIRHAQLQMPNLTIQSYCPVESVQKDTMAPQHMNFGYSAVTKRGTIRSRTVIHGTNAYASNLIPSLVCENGVFGCKADVLAIQPNCDPTASSLLQGGLGHDLFWHWAIQRPQNGPFIYG</sequence>
<keyword evidence="3" id="KW-1185">Reference proteome</keyword>
<dbReference type="GO" id="GO:0005737">
    <property type="term" value="C:cytoplasm"/>
    <property type="evidence" value="ECO:0007669"/>
    <property type="project" value="TreeGrafter"/>
</dbReference>
<evidence type="ECO:0000259" key="1">
    <source>
        <dbReference type="Pfam" id="PF01266"/>
    </source>
</evidence>
<dbReference type="PANTHER" id="PTHR13847:SF260">
    <property type="entry name" value="FAD DEPENDENT OXIDOREDUCTASE DOMAIN-CONTAINING PROTEIN"/>
    <property type="match status" value="1"/>
</dbReference>
<dbReference type="EMBL" id="JABEXW010000758">
    <property type="protein sequence ID" value="KAF4956241.1"/>
    <property type="molecule type" value="Genomic_DNA"/>
</dbReference>
<evidence type="ECO:0000313" key="3">
    <source>
        <dbReference type="Proteomes" id="UP000622797"/>
    </source>
</evidence>
<evidence type="ECO:0000313" key="2">
    <source>
        <dbReference type="EMBL" id="KAF4956241.1"/>
    </source>
</evidence>
<accession>A0A8H4TE42</accession>
<comment type="caution">
    <text evidence="2">The sequence shown here is derived from an EMBL/GenBank/DDBJ whole genome shotgun (WGS) entry which is preliminary data.</text>
</comment>
<reference evidence="2" key="1">
    <citation type="journal article" date="2020" name="BMC Genomics">
        <title>Correction to: Identification and distribution of gene clusters required for synthesis of sphingolipid metabolism inhibitors in diverse species of the filamentous fungus Fusarium.</title>
        <authorList>
            <person name="Kim H.S."/>
            <person name="Lohmar J.M."/>
            <person name="Busman M."/>
            <person name="Brown D.W."/>
            <person name="Naumann T.A."/>
            <person name="Divon H.H."/>
            <person name="Lysoe E."/>
            <person name="Uhlig S."/>
            <person name="Proctor R.H."/>
        </authorList>
    </citation>
    <scope>NUCLEOTIDE SEQUENCE</scope>
    <source>
        <strain evidence="2">NRRL 20472</strain>
    </source>
</reference>